<dbReference type="InterPro" id="IPR034491">
    <property type="entry name" value="Anaerob_Ser_sulfatase-maturase"/>
</dbReference>
<dbReference type="InterPro" id="IPR004027">
    <property type="entry name" value="SEC_C_motif"/>
</dbReference>
<dbReference type="GO" id="GO:0016491">
    <property type="term" value="F:oxidoreductase activity"/>
    <property type="evidence" value="ECO:0007669"/>
    <property type="project" value="InterPro"/>
</dbReference>
<evidence type="ECO:0000313" key="10">
    <source>
        <dbReference type="Proteomes" id="UP001108029"/>
    </source>
</evidence>
<dbReference type="PANTHER" id="PTHR43273:SF3">
    <property type="entry name" value="ANAEROBIC SULFATASE-MATURATING ENZYME HOMOLOG ASLB-RELATED"/>
    <property type="match status" value="1"/>
</dbReference>
<evidence type="ECO:0000313" key="9">
    <source>
        <dbReference type="EMBL" id="MCD9874832.1"/>
    </source>
</evidence>
<evidence type="ECO:0000256" key="5">
    <source>
        <dbReference type="ARBA" id="ARBA00023004"/>
    </source>
</evidence>
<dbReference type="RefSeq" id="WP_232648960.1">
    <property type="nucleotide sequence ID" value="NZ_JAJSBI010000006.1"/>
</dbReference>
<dbReference type="CDD" id="cd21120">
    <property type="entry name" value="SPASM_anSME"/>
    <property type="match status" value="1"/>
</dbReference>
<dbReference type="SFLD" id="SFLDG01384">
    <property type="entry name" value="thioether_bond_formation_requi"/>
    <property type="match status" value="1"/>
</dbReference>
<evidence type="ECO:0000256" key="2">
    <source>
        <dbReference type="ARBA" id="ARBA00022485"/>
    </source>
</evidence>
<dbReference type="CDD" id="cd01335">
    <property type="entry name" value="Radical_SAM"/>
    <property type="match status" value="1"/>
</dbReference>
<keyword evidence="6" id="KW-0411">Iron-sulfur</keyword>
<dbReference type="AlphaFoldDB" id="A0A9Q3VNB6"/>
<feature type="domain" description="Radical SAM core" evidence="8">
    <location>
        <begin position="19"/>
        <end position="251"/>
    </location>
</feature>
<evidence type="ECO:0000256" key="4">
    <source>
        <dbReference type="ARBA" id="ARBA00022723"/>
    </source>
</evidence>
<dbReference type="InterPro" id="IPR023867">
    <property type="entry name" value="Sulphatase_maturase_rSAM"/>
</dbReference>
<dbReference type="GO" id="GO:0046872">
    <property type="term" value="F:metal ion binding"/>
    <property type="evidence" value="ECO:0007669"/>
    <property type="project" value="UniProtKB-KW"/>
</dbReference>
<proteinExistence type="inferred from homology"/>
<keyword evidence="2" id="KW-0004">4Fe-4S</keyword>
<dbReference type="PROSITE" id="PS51918">
    <property type="entry name" value="RADICAL_SAM"/>
    <property type="match status" value="1"/>
</dbReference>
<evidence type="ECO:0000256" key="1">
    <source>
        <dbReference type="ARBA" id="ARBA00001966"/>
    </source>
</evidence>
<dbReference type="GO" id="GO:0051539">
    <property type="term" value="F:4 iron, 4 sulfur cluster binding"/>
    <property type="evidence" value="ECO:0007669"/>
    <property type="project" value="UniProtKB-KW"/>
</dbReference>
<dbReference type="Pfam" id="PF02810">
    <property type="entry name" value="SEC-C"/>
    <property type="match status" value="1"/>
</dbReference>
<reference evidence="9" key="1">
    <citation type="submission" date="2021-12" db="EMBL/GenBank/DDBJ databases">
        <authorList>
            <person name="Lee J.-H."/>
            <person name="Kim S.-B."/>
        </authorList>
    </citation>
    <scope>NUCLEOTIDE SEQUENCE</scope>
    <source>
        <strain evidence="9">NR30</strain>
    </source>
</reference>
<dbReference type="Pfam" id="PF13186">
    <property type="entry name" value="SPASM"/>
    <property type="match status" value="1"/>
</dbReference>
<dbReference type="InterPro" id="IPR058240">
    <property type="entry name" value="rSAM_sf"/>
</dbReference>
<dbReference type="SFLD" id="SFLDG01072">
    <property type="entry name" value="dehydrogenase_like"/>
    <property type="match status" value="1"/>
</dbReference>
<dbReference type="InterPro" id="IPR023885">
    <property type="entry name" value="4Fe4S-binding_SPASM_dom"/>
</dbReference>
<dbReference type="SFLD" id="SFLDF00285">
    <property type="entry name" value="anaerobic_Ser-type_sulfatase-m"/>
    <property type="match status" value="1"/>
</dbReference>
<name>A0A9Q3VNB6_9ACTN</name>
<gene>
    <name evidence="9" type="ORF">LJ657_14295</name>
</gene>
<dbReference type="InterPro" id="IPR013785">
    <property type="entry name" value="Aldolase_TIM"/>
</dbReference>
<accession>A0A9Q3VNB6</accession>
<dbReference type="InterPro" id="IPR047207">
    <property type="entry name" value="SPASM_anSME"/>
</dbReference>
<keyword evidence="10" id="KW-1185">Reference proteome</keyword>
<protein>
    <submittedName>
        <fullName evidence="9">Anaerobic sulfatase maturase</fullName>
    </submittedName>
</protein>
<dbReference type="NCBIfam" id="TIGR04085">
    <property type="entry name" value="rSAM_more_4Fe4S"/>
    <property type="match status" value="1"/>
</dbReference>
<sequence length="461" mass="52224">MSTVWLPEPTVRRRDPAPRRPPFHLLAKPAGAICNLDCTYCFFLSKELLYEGSRFRMADELLQEYIRQLIEAHGPAPEVTVAWQGGEPTLMGLDFFRRSLEYERRYARPGQRIVNTVQTNGTLIDAEWARFFRDNGFLVGLSIDGPRAMHDAYRVDKGGKPTFDRVMRGLARLRDEGVEWNALTTLHDANAGHGRDVYAFLRDECGAAHIQFIPIVERTTAQDLPAADAGWGARSKDRPLYLQEGDQVTRRSVTGEQYGRFLIDVFEDWVRRDVGTVYVQMFDVALANWYGAPPSLCVHSETCGRALALEHNGDVYSCDHFVEPRHLLGNIGQRHLLELVDSPEQQEFGRHKRDGLPRYCRECGVRFACHGGCPKDRFDVTPDGEPGLNHLCPGFKEFFHHVDLPMRTMAALLRENLPPALIMRQYAAADDRRPHNAPCPCGGGRKWARCHGRPPHPTRAG</sequence>
<comment type="similarity">
    <text evidence="7">Belongs to the radical SAM superfamily. Anaerobic sulfatase-maturating enzyme family.</text>
</comment>
<dbReference type="Pfam" id="PF04055">
    <property type="entry name" value="Radical_SAM"/>
    <property type="match status" value="1"/>
</dbReference>
<dbReference type="InterPro" id="IPR007197">
    <property type="entry name" value="rSAM"/>
</dbReference>
<dbReference type="Proteomes" id="UP001108029">
    <property type="component" value="Unassembled WGS sequence"/>
</dbReference>
<dbReference type="SUPFAM" id="SSF102114">
    <property type="entry name" value="Radical SAM enzymes"/>
    <property type="match status" value="1"/>
</dbReference>
<dbReference type="PANTHER" id="PTHR43273">
    <property type="entry name" value="ANAEROBIC SULFATASE-MATURATING ENZYME HOMOLOG ASLB-RELATED"/>
    <property type="match status" value="1"/>
</dbReference>
<evidence type="ECO:0000256" key="3">
    <source>
        <dbReference type="ARBA" id="ARBA00022691"/>
    </source>
</evidence>
<dbReference type="SFLD" id="SFLDS00029">
    <property type="entry name" value="Radical_SAM"/>
    <property type="match status" value="1"/>
</dbReference>
<keyword evidence="5" id="KW-0408">Iron</keyword>
<keyword evidence="3" id="KW-0949">S-adenosyl-L-methionine</keyword>
<evidence type="ECO:0000259" key="8">
    <source>
        <dbReference type="PROSITE" id="PS51918"/>
    </source>
</evidence>
<keyword evidence="4" id="KW-0479">Metal-binding</keyword>
<organism evidence="9 10">
    <name type="scientific">Streptomyces guryensis</name>
    <dbReference type="NCBI Taxonomy" id="2886947"/>
    <lineage>
        <taxon>Bacteria</taxon>
        <taxon>Bacillati</taxon>
        <taxon>Actinomycetota</taxon>
        <taxon>Actinomycetes</taxon>
        <taxon>Kitasatosporales</taxon>
        <taxon>Streptomycetaceae</taxon>
        <taxon>Streptomyces</taxon>
    </lineage>
</organism>
<comment type="cofactor">
    <cofactor evidence="1">
        <name>[4Fe-4S] cluster</name>
        <dbReference type="ChEBI" id="CHEBI:49883"/>
    </cofactor>
</comment>
<evidence type="ECO:0000256" key="7">
    <source>
        <dbReference type="ARBA" id="ARBA00023601"/>
    </source>
</evidence>
<dbReference type="EMBL" id="JAJSBI010000006">
    <property type="protein sequence ID" value="MCD9874832.1"/>
    <property type="molecule type" value="Genomic_DNA"/>
</dbReference>
<comment type="caution">
    <text evidence="9">The sequence shown here is derived from an EMBL/GenBank/DDBJ whole genome shotgun (WGS) entry which is preliminary data.</text>
</comment>
<dbReference type="SFLD" id="SFLDG01067">
    <property type="entry name" value="SPASM/twitch_domain_containing"/>
    <property type="match status" value="1"/>
</dbReference>
<dbReference type="SFLD" id="SFLDG01386">
    <property type="entry name" value="main_SPASM_domain-containing"/>
    <property type="match status" value="1"/>
</dbReference>
<evidence type="ECO:0000256" key="6">
    <source>
        <dbReference type="ARBA" id="ARBA00023014"/>
    </source>
</evidence>
<dbReference type="NCBIfam" id="TIGR03942">
    <property type="entry name" value="sulfatase_rSAM"/>
    <property type="match status" value="1"/>
</dbReference>
<dbReference type="Gene3D" id="3.20.20.70">
    <property type="entry name" value="Aldolase class I"/>
    <property type="match status" value="1"/>
</dbReference>